<protein>
    <recommendedName>
        <fullName evidence="4">EpsG family protein</fullName>
    </recommendedName>
</protein>
<evidence type="ECO:0000313" key="3">
    <source>
        <dbReference type="Proteomes" id="UP000442109"/>
    </source>
</evidence>
<gene>
    <name evidence="2" type="ORF">GB996_02055</name>
</gene>
<dbReference type="Proteomes" id="UP000442109">
    <property type="component" value="Unassembled WGS sequence"/>
</dbReference>
<feature type="transmembrane region" description="Helical" evidence="1">
    <location>
        <begin position="116"/>
        <end position="131"/>
    </location>
</feature>
<proteinExistence type="predicted"/>
<name>A0A844LYE1_9GAMM</name>
<evidence type="ECO:0000256" key="1">
    <source>
        <dbReference type="SAM" id="Phobius"/>
    </source>
</evidence>
<feature type="transmembrane region" description="Helical" evidence="1">
    <location>
        <begin position="221"/>
        <end position="239"/>
    </location>
</feature>
<feature type="transmembrane region" description="Helical" evidence="1">
    <location>
        <begin position="161"/>
        <end position="183"/>
    </location>
</feature>
<keyword evidence="3" id="KW-1185">Reference proteome</keyword>
<comment type="caution">
    <text evidence="2">The sequence shown here is derived from an EMBL/GenBank/DDBJ whole genome shotgun (WGS) entry which is preliminary data.</text>
</comment>
<keyword evidence="1" id="KW-0812">Transmembrane</keyword>
<feature type="transmembrane region" description="Helical" evidence="1">
    <location>
        <begin position="277"/>
        <end position="293"/>
    </location>
</feature>
<dbReference type="RefSeq" id="WP_155586697.1">
    <property type="nucleotide sequence ID" value="NZ_WFKQ01000001.1"/>
</dbReference>
<reference evidence="2 3" key="1">
    <citation type="journal article" date="2019" name="PLoS ONE">
        <title>Pup mortality in New Zealand sea lions (Phocarctos hookeri) at Enderby Island, Auckland Islands, 2013-18.</title>
        <authorList>
            <person name="Michael S.A."/>
            <person name="Hayman D.T.S."/>
            <person name="Gray R."/>
            <person name="Zhang J."/>
            <person name="Rogers L."/>
            <person name="Roe W.D."/>
        </authorList>
    </citation>
    <scope>NUCLEOTIDE SEQUENCE [LARGE SCALE GENOMIC DNA]</scope>
    <source>
        <strain evidence="2 3">SM868</strain>
    </source>
</reference>
<dbReference type="AlphaFoldDB" id="A0A844LYE1"/>
<keyword evidence="1" id="KW-1133">Transmembrane helix</keyword>
<dbReference type="Pfam" id="PF14897">
    <property type="entry name" value="EpsG"/>
    <property type="match status" value="1"/>
</dbReference>
<feature type="transmembrane region" description="Helical" evidence="1">
    <location>
        <begin position="82"/>
        <end position="104"/>
    </location>
</feature>
<dbReference type="OrthoDB" id="6717970at2"/>
<keyword evidence="1" id="KW-0472">Membrane</keyword>
<evidence type="ECO:0008006" key="4">
    <source>
        <dbReference type="Google" id="ProtNLM"/>
    </source>
</evidence>
<organism evidence="2 3">
    <name type="scientific">Psychrobacter sanguinis</name>
    <dbReference type="NCBI Taxonomy" id="861445"/>
    <lineage>
        <taxon>Bacteria</taxon>
        <taxon>Pseudomonadati</taxon>
        <taxon>Pseudomonadota</taxon>
        <taxon>Gammaproteobacteria</taxon>
        <taxon>Moraxellales</taxon>
        <taxon>Moraxellaceae</taxon>
        <taxon>Psychrobacter</taxon>
    </lineage>
</organism>
<feature type="transmembrane region" description="Helical" evidence="1">
    <location>
        <begin position="28"/>
        <end position="47"/>
    </location>
</feature>
<dbReference type="InterPro" id="IPR049458">
    <property type="entry name" value="EpsG-like"/>
</dbReference>
<feature type="transmembrane region" description="Helical" evidence="1">
    <location>
        <begin position="6"/>
        <end position="23"/>
    </location>
</feature>
<evidence type="ECO:0000313" key="2">
    <source>
        <dbReference type="EMBL" id="MUG31575.1"/>
    </source>
</evidence>
<sequence>MTYELTYYLFLVFVGLCLCIKQISSERLYSIFTITVLMGYSLVTRYAGFDVDMLVYQDSLSSSSFSIYYIKEPVYWISSRYVYDLIGSAELTFFIYDILVFVLILKARKNFNLPQYFPYLYLIFFPSVFGINNVLRQFISYAFFIYFVSLYFVESKTYKKLLFFILSFLTHNVAAIFLPIVFLLRNTVKLDLKTIVSMLGVLLLLPIAIDTKSSVDTGEVNPVAYIIVILFLIFFYLFSYRFKINYTNSKYFYMMIYFLTLTSWSSVLMASAQSKRTAMFSLILSLIPIVKVVENLYKQKVVMRIIIFIILTIPTFVFSSSLTFLMTE</sequence>
<feature type="transmembrane region" description="Helical" evidence="1">
    <location>
        <begin position="251"/>
        <end position="271"/>
    </location>
</feature>
<dbReference type="EMBL" id="WFKQ01000001">
    <property type="protein sequence ID" value="MUG31575.1"/>
    <property type="molecule type" value="Genomic_DNA"/>
</dbReference>
<feature type="transmembrane region" description="Helical" evidence="1">
    <location>
        <begin position="190"/>
        <end position="209"/>
    </location>
</feature>
<feature type="transmembrane region" description="Helical" evidence="1">
    <location>
        <begin position="305"/>
        <end position="326"/>
    </location>
</feature>
<accession>A0A844LYE1</accession>